<evidence type="ECO:0000313" key="16">
    <source>
        <dbReference type="Proteomes" id="UP000199256"/>
    </source>
</evidence>
<accession>A0A1H7F666</accession>
<proteinExistence type="inferred from homology"/>
<dbReference type="GO" id="GO:0005829">
    <property type="term" value="C:cytosol"/>
    <property type="evidence" value="ECO:0007669"/>
    <property type="project" value="TreeGrafter"/>
</dbReference>
<comment type="catalytic activity">
    <reaction evidence="12">
        <text>ADP-D-ribose + H2O = D-ribose 5-phosphate + AMP + 2 H(+)</text>
        <dbReference type="Rhea" id="RHEA:10412"/>
        <dbReference type="ChEBI" id="CHEBI:15377"/>
        <dbReference type="ChEBI" id="CHEBI:15378"/>
        <dbReference type="ChEBI" id="CHEBI:57967"/>
        <dbReference type="ChEBI" id="CHEBI:78346"/>
        <dbReference type="ChEBI" id="CHEBI:456215"/>
        <dbReference type="EC" id="3.6.1.13"/>
    </reaction>
</comment>
<dbReference type="GO" id="GO:0046872">
    <property type="term" value="F:metal ion binding"/>
    <property type="evidence" value="ECO:0007669"/>
    <property type="project" value="UniProtKB-KW"/>
</dbReference>
<feature type="binding site" evidence="13">
    <location>
        <position position="99"/>
    </location>
    <ligand>
        <name>Mg(2+)</name>
        <dbReference type="ChEBI" id="CHEBI:18420"/>
        <label>1</label>
    </ligand>
</feature>
<sequence length="199" mass="22473">MKWDILKVEDLYQGFFKLCRLRLSHGRFASGEPLVIDRELIRRGPAAAVLPYDPYTDRVLLVEQFRVGAIESPHGPWLMETIAGLIEPGERAEEVARREAMEEAGCPLGELILAHEYFSTPGSSDERISVYVGQADLSNASSGIHGLEEEGEEIRTHVLSADEAFDWLDHQQVDTAFPIIALQWLRLNREMLQEKWGDG</sequence>
<evidence type="ECO:0000256" key="8">
    <source>
        <dbReference type="ARBA" id="ARBA00025164"/>
    </source>
</evidence>
<evidence type="ECO:0000256" key="5">
    <source>
        <dbReference type="ARBA" id="ARBA00022723"/>
    </source>
</evidence>
<keyword evidence="5 13" id="KW-0479">Metal-binding</keyword>
<dbReference type="InterPro" id="IPR020084">
    <property type="entry name" value="NUDIX_hydrolase_CS"/>
</dbReference>
<gene>
    <name evidence="15" type="ORF">SAMN05444515_101129</name>
</gene>
<evidence type="ECO:0000256" key="11">
    <source>
        <dbReference type="ARBA" id="ARBA00033056"/>
    </source>
</evidence>
<evidence type="ECO:0000256" key="7">
    <source>
        <dbReference type="ARBA" id="ARBA00022842"/>
    </source>
</evidence>
<dbReference type="SUPFAM" id="SSF55811">
    <property type="entry name" value="Nudix"/>
    <property type="match status" value="1"/>
</dbReference>
<evidence type="ECO:0000259" key="14">
    <source>
        <dbReference type="PROSITE" id="PS51462"/>
    </source>
</evidence>
<feature type="binding site" evidence="13">
    <location>
        <position position="152"/>
    </location>
    <ligand>
        <name>Mg(2+)</name>
        <dbReference type="ChEBI" id="CHEBI:18420"/>
        <label>1</label>
    </ligand>
</feature>
<evidence type="ECO:0000256" key="2">
    <source>
        <dbReference type="ARBA" id="ARBA00007482"/>
    </source>
</evidence>
<comment type="cofactor">
    <cofactor evidence="1 13">
        <name>Mg(2+)</name>
        <dbReference type="ChEBI" id="CHEBI:18420"/>
    </cofactor>
</comment>
<evidence type="ECO:0000256" key="3">
    <source>
        <dbReference type="ARBA" id="ARBA00012453"/>
    </source>
</evidence>
<dbReference type="PANTHER" id="PTHR11839">
    <property type="entry name" value="UDP/ADP-SUGAR PYROPHOSPHATASE"/>
    <property type="match status" value="1"/>
</dbReference>
<dbReference type="NCBIfam" id="TIGR00052">
    <property type="entry name" value="nudix-type nucleoside diphosphatase, YffH/AdpP family"/>
    <property type="match status" value="1"/>
</dbReference>
<evidence type="ECO:0000256" key="6">
    <source>
        <dbReference type="ARBA" id="ARBA00022801"/>
    </source>
</evidence>
<evidence type="ECO:0000256" key="9">
    <source>
        <dbReference type="ARBA" id="ARBA00030162"/>
    </source>
</evidence>
<name>A0A1H7F666_9GAMM</name>
<dbReference type="PROSITE" id="PS51462">
    <property type="entry name" value="NUDIX"/>
    <property type="match status" value="1"/>
</dbReference>
<keyword evidence="6" id="KW-0378">Hydrolase</keyword>
<feature type="domain" description="Nudix hydrolase" evidence="14">
    <location>
        <begin position="42"/>
        <end position="187"/>
    </location>
</feature>
<dbReference type="Gene3D" id="3.90.79.10">
    <property type="entry name" value="Nucleoside Triphosphate Pyrophosphohydrolase"/>
    <property type="match status" value="1"/>
</dbReference>
<evidence type="ECO:0000256" key="13">
    <source>
        <dbReference type="PIRSR" id="PIRSR604385-2"/>
    </source>
</evidence>
<dbReference type="Pfam" id="PF00293">
    <property type="entry name" value="NUDIX"/>
    <property type="match status" value="1"/>
</dbReference>
<dbReference type="AlphaFoldDB" id="A0A1H7F666"/>
<dbReference type="Proteomes" id="UP000199256">
    <property type="component" value="Unassembled WGS sequence"/>
</dbReference>
<dbReference type="GO" id="GO:0006753">
    <property type="term" value="P:nucleoside phosphate metabolic process"/>
    <property type="evidence" value="ECO:0007669"/>
    <property type="project" value="TreeGrafter"/>
</dbReference>
<feature type="binding site" evidence="13">
    <location>
        <position position="83"/>
    </location>
    <ligand>
        <name>Mg(2+)</name>
        <dbReference type="ChEBI" id="CHEBI:18420"/>
        <label>1</label>
    </ligand>
</feature>
<dbReference type="PROSITE" id="PS00893">
    <property type="entry name" value="NUDIX_BOX"/>
    <property type="match status" value="1"/>
</dbReference>
<feature type="binding site" evidence="13">
    <location>
        <position position="103"/>
    </location>
    <ligand>
        <name>Mg(2+)</name>
        <dbReference type="ChEBI" id="CHEBI:18420"/>
        <label>1</label>
    </ligand>
</feature>
<dbReference type="PANTHER" id="PTHR11839:SF5">
    <property type="entry name" value="ADP-RIBOSE PYROPHOSPHATASE"/>
    <property type="match status" value="1"/>
</dbReference>
<dbReference type="EC" id="3.6.1.13" evidence="3"/>
<comment type="similarity">
    <text evidence="2">Belongs to the Nudix hydrolase family. NudF subfamily.</text>
</comment>
<protein>
    <recommendedName>
        <fullName evidence="4">ADP-ribose pyrophosphatase</fullName>
        <ecNumber evidence="3">3.6.1.13</ecNumber>
    </recommendedName>
    <alternativeName>
        <fullName evidence="9">ADP-ribose diphosphatase</fullName>
    </alternativeName>
    <alternativeName>
        <fullName evidence="11">ADP-ribose phosphohydrolase</fullName>
    </alternativeName>
    <alternativeName>
        <fullName evidence="10">Adenosine diphosphoribose pyrophosphatase</fullName>
    </alternativeName>
</protein>
<evidence type="ECO:0000256" key="1">
    <source>
        <dbReference type="ARBA" id="ARBA00001946"/>
    </source>
</evidence>
<comment type="function">
    <text evidence="8">Acts on ADP-mannose and ADP-glucose as well as ADP-ribose. Prevents glycogen biosynthesis. The reaction catalyzed by this enzyme is a limiting step of the gluconeogenic process.</text>
</comment>
<keyword evidence="7 13" id="KW-0460">Magnesium</keyword>
<dbReference type="InterPro" id="IPR015797">
    <property type="entry name" value="NUDIX_hydrolase-like_dom_sf"/>
</dbReference>
<keyword evidence="16" id="KW-1185">Reference proteome</keyword>
<evidence type="ECO:0000256" key="10">
    <source>
        <dbReference type="ARBA" id="ARBA00030308"/>
    </source>
</evidence>
<dbReference type="STRING" id="1396821.SAMN05444515_101129"/>
<dbReference type="InterPro" id="IPR004385">
    <property type="entry name" value="NDP_pyrophosphatase"/>
</dbReference>
<dbReference type="CDD" id="cd24155">
    <property type="entry name" value="NUDIX_ADPRase"/>
    <property type="match status" value="1"/>
</dbReference>
<dbReference type="GO" id="GO:0019693">
    <property type="term" value="P:ribose phosphate metabolic process"/>
    <property type="evidence" value="ECO:0007669"/>
    <property type="project" value="TreeGrafter"/>
</dbReference>
<evidence type="ECO:0000256" key="12">
    <source>
        <dbReference type="ARBA" id="ARBA00049546"/>
    </source>
</evidence>
<dbReference type="RefSeq" id="WP_090249591.1">
    <property type="nucleotide sequence ID" value="NZ_FOAA01000001.1"/>
</dbReference>
<dbReference type="InterPro" id="IPR000086">
    <property type="entry name" value="NUDIX_hydrolase_dom"/>
</dbReference>
<evidence type="ECO:0000313" key="15">
    <source>
        <dbReference type="EMBL" id="SEK21508.1"/>
    </source>
</evidence>
<reference evidence="16" key="1">
    <citation type="submission" date="2016-10" db="EMBL/GenBank/DDBJ databases">
        <authorList>
            <person name="Varghese N."/>
            <person name="Submissions S."/>
        </authorList>
    </citation>
    <scope>NUCLEOTIDE SEQUENCE [LARGE SCALE GENOMIC DNA]</scope>
    <source>
        <strain evidence="16">DSM 241</strain>
    </source>
</reference>
<dbReference type="EMBL" id="FOAA01000001">
    <property type="protein sequence ID" value="SEK21508.1"/>
    <property type="molecule type" value="Genomic_DNA"/>
</dbReference>
<organism evidence="15 16">
    <name type="scientific">Ectothiorhodospira marina</name>
    <dbReference type="NCBI Taxonomy" id="1396821"/>
    <lineage>
        <taxon>Bacteria</taxon>
        <taxon>Pseudomonadati</taxon>
        <taxon>Pseudomonadota</taxon>
        <taxon>Gammaproteobacteria</taxon>
        <taxon>Chromatiales</taxon>
        <taxon>Ectothiorhodospiraceae</taxon>
        <taxon>Ectothiorhodospira</taxon>
    </lineage>
</organism>
<evidence type="ECO:0000256" key="4">
    <source>
        <dbReference type="ARBA" id="ARBA00013297"/>
    </source>
</evidence>
<dbReference type="OrthoDB" id="5292471at2"/>
<dbReference type="GO" id="GO:0019144">
    <property type="term" value="F:ADP-sugar diphosphatase activity"/>
    <property type="evidence" value="ECO:0007669"/>
    <property type="project" value="TreeGrafter"/>
</dbReference>
<dbReference type="GO" id="GO:0047631">
    <property type="term" value="F:ADP-ribose diphosphatase activity"/>
    <property type="evidence" value="ECO:0007669"/>
    <property type="project" value="UniProtKB-EC"/>
</dbReference>